<reference evidence="1 2" key="1">
    <citation type="submission" date="2019-11" db="EMBL/GenBank/DDBJ databases">
        <title>Pedobacter petrophilus genome.</title>
        <authorList>
            <person name="Feldbauer M.J."/>
            <person name="Newman J.D."/>
        </authorList>
    </citation>
    <scope>NUCLEOTIDE SEQUENCE [LARGE SCALE GENOMIC DNA]</scope>
    <source>
        <strain evidence="1 2">LMG 29686</strain>
    </source>
</reference>
<dbReference type="PROSITE" id="PS51257">
    <property type="entry name" value="PROKAR_LIPOPROTEIN"/>
    <property type="match status" value="1"/>
</dbReference>
<proteinExistence type="predicted"/>
<sequence length="150" mass="16906">MIKACSTIIIAGILLIFSCKTTQINKINHADLVIKAGFICGWGSGQDSLEISSRAIKYTYATPRTSSAKIKKTRSVSNSEWDEIVNAVNVDDFQKLNYQTCNVCFDGCDEWISIEKNNFSHKITFTKGTKIDSISKLQVKLEQLREEFKK</sequence>
<evidence type="ECO:0000313" key="1">
    <source>
        <dbReference type="EMBL" id="MRX76560.1"/>
    </source>
</evidence>
<dbReference type="AlphaFoldDB" id="A0A7K0FZD8"/>
<gene>
    <name evidence="1" type="ORF">GJU39_10695</name>
</gene>
<organism evidence="1 2">
    <name type="scientific">Pedobacter petrophilus</name>
    <dbReference type="NCBI Taxonomy" id="1908241"/>
    <lineage>
        <taxon>Bacteria</taxon>
        <taxon>Pseudomonadati</taxon>
        <taxon>Bacteroidota</taxon>
        <taxon>Sphingobacteriia</taxon>
        <taxon>Sphingobacteriales</taxon>
        <taxon>Sphingobacteriaceae</taxon>
        <taxon>Pedobacter</taxon>
    </lineage>
</organism>
<keyword evidence="2" id="KW-1185">Reference proteome</keyword>
<accession>A0A7K0FZD8</accession>
<comment type="caution">
    <text evidence="1">The sequence shown here is derived from an EMBL/GenBank/DDBJ whole genome shotgun (WGS) entry which is preliminary data.</text>
</comment>
<protein>
    <submittedName>
        <fullName evidence="1">Uncharacterized protein</fullName>
    </submittedName>
</protein>
<evidence type="ECO:0000313" key="2">
    <source>
        <dbReference type="Proteomes" id="UP000487757"/>
    </source>
</evidence>
<dbReference type="OrthoDB" id="982914at2"/>
<name>A0A7K0FZD8_9SPHI</name>
<dbReference type="RefSeq" id="WP_154280798.1">
    <property type="nucleotide sequence ID" value="NZ_JBHUJQ010000001.1"/>
</dbReference>
<dbReference type="EMBL" id="WKKH01000013">
    <property type="protein sequence ID" value="MRX76560.1"/>
    <property type="molecule type" value="Genomic_DNA"/>
</dbReference>
<dbReference type="Proteomes" id="UP000487757">
    <property type="component" value="Unassembled WGS sequence"/>
</dbReference>